<name>A0A2W4UTT8_9CYAN</name>
<sequence>MAESVYSREQVEQWQTKLEAIASEPRTTFTKKQVVEELIDTIETALESRSYLEVANGLKDWGLDISEGSLKQYVSRYRKANKTKPVSLGKKRATKTSVLEGDEKSVQASVAADEPMKKKKATGGKQKGFVEMPEEL</sequence>
<protein>
    <submittedName>
        <fullName evidence="2">Uncharacterized protein</fullName>
    </submittedName>
</protein>
<reference evidence="3" key="1">
    <citation type="submission" date="2018-04" db="EMBL/GenBank/DDBJ databases">
        <authorList>
            <person name="Cornet L."/>
        </authorList>
    </citation>
    <scope>NUCLEOTIDE SEQUENCE [LARGE SCALE GENOMIC DNA]</scope>
</reference>
<evidence type="ECO:0000313" key="2">
    <source>
        <dbReference type="EMBL" id="PZO22647.1"/>
    </source>
</evidence>
<proteinExistence type="predicted"/>
<organism evidence="2 3">
    <name type="scientific">Leptolyngbya foveolarum</name>
    <dbReference type="NCBI Taxonomy" id="47253"/>
    <lineage>
        <taxon>Bacteria</taxon>
        <taxon>Bacillati</taxon>
        <taxon>Cyanobacteriota</taxon>
        <taxon>Cyanophyceae</taxon>
        <taxon>Leptolyngbyales</taxon>
        <taxon>Leptolyngbyaceae</taxon>
        <taxon>Leptolyngbya group</taxon>
        <taxon>Leptolyngbya</taxon>
    </lineage>
</organism>
<dbReference type="Proteomes" id="UP000249354">
    <property type="component" value="Unassembled WGS sequence"/>
</dbReference>
<evidence type="ECO:0000256" key="1">
    <source>
        <dbReference type="SAM" id="MobiDB-lite"/>
    </source>
</evidence>
<comment type="caution">
    <text evidence="2">The sequence shown here is derived from an EMBL/GenBank/DDBJ whole genome shotgun (WGS) entry which is preliminary data.</text>
</comment>
<accession>A0A2W4UTT8</accession>
<gene>
    <name evidence="2" type="ORF">DCF25_02465</name>
</gene>
<reference evidence="2 3" key="2">
    <citation type="submission" date="2018-06" db="EMBL/GenBank/DDBJ databases">
        <title>Metagenomic assembly of (sub)arctic Cyanobacteria and their associated microbiome from non-axenic cultures.</title>
        <authorList>
            <person name="Baurain D."/>
        </authorList>
    </citation>
    <scope>NUCLEOTIDE SEQUENCE [LARGE SCALE GENOMIC DNA]</scope>
    <source>
        <strain evidence="2">ULC129bin1</strain>
    </source>
</reference>
<feature type="region of interest" description="Disordered" evidence="1">
    <location>
        <begin position="84"/>
        <end position="136"/>
    </location>
</feature>
<dbReference type="AlphaFoldDB" id="A0A2W4UTT8"/>
<evidence type="ECO:0000313" key="3">
    <source>
        <dbReference type="Proteomes" id="UP000249354"/>
    </source>
</evidence>
<dbReference type="EMBL" id="QBMC01000008">
    <property type="protein sequence ID" value="PZO22647.1"/>
    <property type="molecule type" value="Genomic_DNA"/>
</dbReference>